<reference evidence="1 2" key="1">
    <citation type="submission" date="2020-08" db="EMBL/GenBank/DDBJ databases">
        <title>Genomic Encyclopedia of Type Strains, Phase IV (KMG-IV): sequencing the most valuable type-strain genomes for metagenomic binning, comparative biology and taxonomic classification.</title>
        <authorList>
            <person name="Goeker M."/>
        </authorList>
    </citation>
    <scope>NUCLEOTIDE SEQUENCE [LARGE SCALE GENOMIC DNA]</scope>
    <source>
        <strain evidence="1 2">DSM 25024</strain>
    </source>
</reference>
<dbReference type="Proteomes" id="UP000531216">
    <property type="component" value="Unassembled WGS sequence"/>
</dbReference>
<accession>A0A7W6BY80</accession>
<name>A0A7W6BY80_9HYPH</name>
<dbReference type="Pfam" id="PF13289">
    <property type="entry name" value="SIR2_2"/>
    <property type="match status" value="1"/>
</dbReference>
<organism evidence="1 2">
    <name type="scientific">Aureimonas phyllosphaerae</name>
    <dbReference type="NCBI Taxonomy" id="1166078"/>
    <lineage>
        <taxon>Bacteria</taxon>
        <taxon>Pseudomonadati</taxon>
        <taxon>Pseudomonadota</taxon>
        <taxon>Alphaproteobacteria</taxon>
        <taxon>Hyphomicrobiales</taxon>
        <taxon>Aurantimonadaceae</taxon>
        <taxon>Aureimonas</taxon>
    </lineage>
</organism>
<dbReference type="RefSeq" id="WP_175526867.1">
    <property type="nucleotide sequence ID" value="NZ_FOOA01000012.1"/>
</dbReference>
<protein>
    <recommendedName>
        <fullName evidence="3">SIR2-like domain-containing protein</fullName>
    </recommendedName>
</protein>
<sequence>MEGLDPGEDPAAWYSDRHGVAPGYSALLDALTRTPAERRAILHSLFEPTEEERDQGLKLPTAAHRAVAELVAAGFVKVVITTNFDRLMETALNDAGVVPTVISTADGVRGAAPLVHQRCVVLKVHGDYLDDRIMNTDAELASYDPAMSAYLDRVFDEFGLVVCGWSGEWDPALRAAVERCPSRRYATYWTGMGEPNQTVANLMQLRDARFIRIPGADEFMSDLRDKVISLEELASPGPLSVGAAVASVKRFVAEPRYRIRLDDLLGDEVKRAQNRHADGMRLDSDEVTTSTIRQRFHGYDASMEALAAMLFNAARWADPPHHDIVRRTIASLVPPDRAGGYDRWIEMQRYPAILAFYAACAGAMSSGKFALLKQLCDMKVRANGRSAVALPDLSAAYFNDNTARQLYDQALYTPLSRHLSRTLRPLVASADTVPERAFDRLEVMLALLNLERTEDPAKKAYLLLGMFSWRHEDPAYTEIFDEAGAAGDDWPPLRDGLFRGSAQRFERVRDGFLINLGAASHRR</sequence>
<dbReference type="InterPro" id="IPR029035">
    <property type="entry name" value="DHS-like_NAD/FAD-binding_dom"/>
</dbReference>
<proteinExistence type="predicted"/>
<dbReference type="EMBL" id="JACIDO010000008">
    <property type="protein sequence ID" value="MBB3937333.1"/>
    <property type="molecule type" value="Genomic_DNA"/>
</dbReference>
<dbReference type="AlphaFoldDB" id="A0A7W6BY80"/>
<keyword evidence="2" id="KW-1185">Reference proteome</keyword>
<evidence type="ECO:0000313" key="1">
    <source>
        <dbReference type="EMBL" id="MBB3937333.1"/>
    </source>
</evidence>
<comment type="caution">
    <text evidence="1">The sequence shown here is derived from an EMBL/GenBank/DDBJ whole genome shotgun (WGS) entry which is preliminary data.</text>
</comment>
<evidence type="ECO:0000313" key="2">
    <source>
        <dbReference type="Proteomes" id="UP000531216"/>
    </source>
</evidence>
<evidence type="ECO:0008006" key="3">
    <source>
        <dbReference type="Google" id="ProtNLM"/>
    </source>
</evidence>
<gene>
    <name evidence="1" type="ORF">GGR05_003499</name>
</gene>
<dbReference type="SUPFAM" id="SSF52467">
    <property type="entry name" value="DHS-like NAD/FAD-binding domain"/>
    <property type="match status" value="1"/>
</dbReference>
<dbReference type="Gene3D" id="3.40.50.1220">
    <property type="entry name" value="TPP-binding domain"/>
    <property type="match status" value="1"/>
</dbReference>